<evidence type="ECO:0000256" key="1">
    <source>
        <dbReference type="PROSITE-ProRule" id="PRU00703"/>
    </source>
</evidence>
<feature type="domain" description="CBS" evidence="2">
    <location>
        <begin position="102"/>
        <end position="162"/>
    </location>
</feature>
<dbReference type="PATRIC" id="fig|1224163.3.peg.1472"/>
<dbReference type="OrthoDB" id="4417510at2"/>
<sequence>MSSAPPNRAVPFLAAFNDIEAHLRDMLDAKRSDSFRWMVGQARRRSVINEAFADELQEFAQLRNAISHGPYRDYRPIAEPLPETVAAIEFIRDALHDPPTAMSVLGDQQVVTVSPGDDIRVALQILRTTTISQFPVYDTGRCVDLLTTNTIARWVAADLDDNDHLDGRTVRDVLDYAESSDYAVFLPRDVLAQEALEALTTPPKGKPLPRAAIITEVGRADHRPVRVIGGSDIAALVEAVSPLR</sequence>
<dbReference type="SMART" id="SM00116">
    <property type="entry name" value="CBS"/>
    <property type="match status" value="1"/>
</dbReference>
<dbReference type="InterPro" id="IPR046342">
    <property type="entry name" value="CBS_dom_sf"/>
</dbReference>
<protein>
    <recommendedName>
        <fullName evidence="2">CBS domain-containing protein</fullName>
    </recommendedName>
</protein>
<dbReference type="HOGENOM" id="CLU_099771_0_0_11"/>
<dbReference type="RefSeq" id="WP_020934872.1">
    <property type="nucleotide sequence ID" value="NC_021915.1"/>
</dbReference>
<evidence type="ECO:0000313" key="3">
    <source>
        <dbReference type="EMBL" id="AGS34939.1"/>
    </source>
</evidence>
<proteinExistence type="predicted"/>
<accession>S5SUR9</accession>
<evidence type="ECO:0000313" key="4">
    <source>
        <dbReference type="Proteomes" id="UP000015388"/>
    </source>
</evidence>
<dbReference type="PROSITE" id="PS51371">
    <property type="entry name" value="CBS"/>
    <property type="match status" value="1"/>
</dbReference>
<dbReference type="Pfam" id="PF00571">
    <property type="entry name" value="CBS"/>
    <property type="match status" value="1"/>
</dbReference>
<dbReference type="EMBL" id="CP003924">
    <property type="protein sequence ID" value="AGS34939.1"/>
    <property type="molecule type" value="Genomic_DNA"/>
</dbReference>
<dbReference type="SUPFAM" id="SSF54631">
    <property type="entry name" value="CBS-domain pair"/>
    <property type="match status" value="1"/>
</dbReference>
<dbReference type="AlphaFoldDB" id="S5SUR9"/>
<name>S5SUR9_9CORY</name>
<reference evidence="3 4" key="1">
    <citation type="submission" date="2012-11" db="EMBL/GenBank/DDBJ databases">
        <title>The complete genome sequence of Corynebacterium maris Coryn-1 (=DSM 45190).</title>
        <authorList>
            <person name="Schaffert L."/>
            <person name="Albersmeier A."/>
            <person name="Kalinowski J."/>
            <person name="Ruckert C."/>
        </authorList>
    </citation>
    <scope>NUCLEOTIDE SEQUENCE [LARGE SCALE GENOMIC DNA]</scope>
    <source>
        <strain evidence="4">Coryn-1</strain>
    </source>
</reference>
<dbReference type="eggNOG" id="COG0517">
    <property type="taxonomic scope" value="Bacteria"/>
</dbReference>
<gene>
    <name evidence="3" type="ORF">B841_07330</name>
</gene>
<organism evidence="3 4">
    <name type="scientific">Corynebacterium maris DSM 45190</name>
    <dbReference type="NCBI Taxonomy" id="1224163"/>
    <lineage>
        <taxon>Bacteria</taxon>
        <taxon>Bacillati</taxon>
        <taxon>Actinomycetota</taxon>
        <taxon>Actinomycetes</taxon>
        <taxon>Mycobacteriales</taxon>
        <taxon>Corynebacteriaceae</taxon>
        <taxon>Corynebacterium</taxon>
    </lineage>
</organism>
<dbReference type="Gene3D" id="3.10.580.10">
    <property type="entry name" value="CBS-domain"/>
    <property type="match status" value="1"/>
</dbReference>
<dbReference type="Proteomes" id="UP000015388">
    <property type="component" value="Chromosome"/>
</dbReference>
<dbReference type="KEGG" id="cmd:B841_07330"/>
<keyword evidence="4" id="KW-1185">Reference proteome</keyword>
<dbReference type="InterPro" id="IPR000644">
    <property type="entry name" value="CBS_dom"/>
</dbReference>
<dbReference type="STRING" id="1224163.B841_07330"/>
<evidence type="ECO:0000259" key="2">
    <source>
        <dbReference type="PROSITE" id="PS51371"/>
    </source>
</evidence>
<keyword evidence="1" id="KW-0129">CBS domain</keyword>